<evidence type="ECO:0000256" key="2">
    <source>
        <dbReference type="ARBA" id="ARBA00022490"/>
    </source>
</evidence>
<evidence type="ECO:0000256" key="5">
    <source>
        <dbReference type="SAM" id="MobiDB-lite"/>
    </source>
</evidence>
<name>A0A7R9BXG1_9CRUS</name>
<evidence type="ECO:0000256" key="1">
    <source>
        <dbReference type="ARBA" id="ARBA00004496"/>
    </source>
</evidence>
<dbReference type="InterPro" id="IPR032675">
    <property type="entry name" value="LRR_dom_sf"/>
</dbReference>
<dbReference type="EMBL" id="OA886693">
    <property type="protein sequence ID" value="CAD7282996.1"/>
    <property type="molecule type" value="Genomic_DNA"/>
</dbReference>
<comment type="subcellular location">
    <subcellularLocation>
        <location evidence="1">Cytoplasm</location>
    </subcellularLocation>
</comment>
<evidence type="ECO:0008006" key="8">
    <source>
        <dbReference type="Google" id="ProtNLM"/>
    </source>
</evidence>
<evidence type="ECO:0000256" key="4">
    <source>
        <dbReference type="ARBA" id="ARBA00022737"/>
    </source>
</evidence>
<dbReference type="SUPFAM" id="SSF52058">
    <property type="entry name" value="L domain-like"/>
    <property type="match status" value="1"/>
</dbReference>
<feature type="compositionally biased region" description="Polar residues" evidence="5">
    <location>
        <begin position="778"/>
        <end position="790"/>
    </location>
</feature>
<dbReference type="PANTHER" id="PTHR15454:SF69">
    <property type="entry name" value="SERINE_THREONINE-PROTEIN KINASE 11-INTERACTING PROTEIN"/>
    <property type="match status" value="1"/>
</dbReference>
<feature type="region of interest" description="Disordered" evidence="5">
    <location>
        <begin position="733"/>
        <end position="849"/>
    </location>
</feature>
<keyword evidence="3" id="KW-0433">Leucine-rich repeat</keyword>
<dbReference type="GO" id="GO:0005737">
    <property type="term" value="C:cytoplasm"/>
    <property type="evidence" value="ECO:0007669"/>
    <property type="project" value="UniProtKB-SubCell"/>
</dbReference>
<proteinExistence type="predicted"/>
<evidence type="ECO:0000256" key="3">
    <source>
        <dbReference type="ARBA" id="ARBA00022614"/>
    </source>
</evidence>
<evidence type="ECO:0000313" key="6">
    <source>
        <dbReference type="EMBL" id="CAD7282996.1"/>
    </source>
</evidence>
<dbReference type="Proteomes" id="UP000678499">
    <property type="component" value="Unassembled WGS sequence"/>
</dbReference>
<organism evidence="6">
    <name type="scientific">Notodromas monacha</name>
    <dbReference type="NCBI Taxonomy" id="399045"/>
    <lineage>
        <taxon>Eukaryota</taxon>
        <taxon>Metazoa</taxon>
        <taxon>Ecdysozoa</taxon>
        <taxon>Arthropoda</taxon>
        <taxon>Crustacea</taxon>
        <taxon>Oligostraca</taxon>
        <taxon>Ostracoda</taxon>
        <taxon>Podocopa</taxon>
        <taxon>Podocopida</taxon>
        <taxon>Cypridocopina</taxon>
        <taxon>Cypridoidea</taxon>
        <taxon>Cyprididae</taxon>
        <taxon>Notodromas</taxon>
    </lineage>
</organism>
<reference evidence="6" key="1">
    <citation type="submission" date="2020-11" db="EMBL/GenBank/DDBJ databases">
        <authorList>
            <person name="Tran Van P."/>
        </authorList>
    </citation>
    <scope>NUCLEOTIDE SEQUENCE</scope>
</reference>
<dbReference type="InterPro" id="IPR001611">
    <property type="entry name" value="Leu-rich_rpt"/>
</dbReference>
<accession>A0A7R9BXG1</accession>
<dbReference type="PROSITE" id="PS51450">
    <property type="entry name" value="LRR"/>
    <property type="match status" value="1"/>
</dbReference>
<keyword evidence="2" id="KW-0963">Cytoplasm</keyword>
<evidence type="ECO:0000313" key="7">
    <source>
        <dbReference type="Proteomes" id="UP000678499"/>
    </source>
</evidence>
<feature type="region of interest" description="Disordered" evidence="5">
    <location>
        <begin position="454"/>
        <end position="478"/>
    </location>
</feature>
<dbReference type="Gene3D" id="3.80.10.10">
    <property type="entry name" value="Ribonuclease Inhibitor"/>
    <property type="match status" value="2"/>
</dbReference>
<keyword evidence="7" id="KW-1185">Reference proteome</keyword>
<dbReference type="EMBL" id="CAJPEX010004656">
    <property type="protein sequence ID" value="CAG0923148.1"/>
    <property type="molecule type" value="Genomic_DNA"/>
</dbReference>
<dbReference type="PANTHER" id="PTHR15454">
    <property type="entry name" value="NISCHARIN RELATED"/>
    <property type="match status" value="1"/>
</dbReference>
<keyword evidence="4" id="KW-0677">Repeat</keyword>
<dbReference type="OrthoDB" id="6351323at2759"/>
<gene>
    <name evidence="6" type="ORF">NMOB1V02_LOCUS10614</name>
</gene>
<sequence>MNVDAVSAASRDNTITLSQDTTPMAAKKVASPEADNKNLRKLCSLVRFHGEELMRGSTKLSLSIDALQVILRLVAGDVADLAADGSDPLLFEAACLQGVLKSVLKLKICRALSRSDLPVVVDLGAFEQLCSLEVVGVALECISGLGPLARRLVSITLENCRFKAGIRDFFVDAAVSKTIEKREAEENDGIEEAVEWPELREVNILRNDLTSLDSSLTLAPRLKILDASYNNLTDAGVDCLGRFGQLTRMNLSFNCLKHVPSFGPGSGVFLHTLLLRNNSLENLNGLESLISLKILDVSFNIISWPGACEALKSLSALTALHLDGNPLYYGKNYRTSVLSHLHPSLMTRKFSLDGKVLSPFERDAIRDAALDRYNLAPAPVPQLELNSTQNTHDMETSSFGGASQCSSQPRAKARRVREAPIASTDDLAGSFGSRSSNIAQDRAKNLHVVRAIVENPKGPPSPVQIRRNSPAERGSPICCSTPVDVTSTRDKLKALRNQYGSDNWLGALAAAPEAAGILGIPRGESPVKQSAEDKHNSVIQPAPICRSMALSGQIEPKVAENEQLVSDESESFTEEVEDVVSYPCGSAGSDEMRPLKCCLVGSIDADGRLKVSEIIERDASTRSILSRWDVYSLTKVEVDASDEPAKISLTFKTMRKDAQSRSYLMSGDSCWALSEFLHPYWQEKDAEGNDFGAWECVKCSSQFAKETKNYDPKRGKNVRCPICGSDLVVSLEGMPEPKSVKPSHVEKLAPRCSSAESNDDRSSSSTPKPKFEPGSRGGSQPVTTIASDASSDIEVLSKASSSSIEVLSREEPDGVEEDAPRQGITRSGESPVGSCRSGKVMTSSTSSESMTASYHTAYNLTNKTSSSLETNASSSTIVGTATTGVALKTFANAVVSSKPSASLSSSYMKLFAEAHREVDVVQKDAIKPVIDALNRGRTQSLNCQLEDLDDTVEDKDFYSLSVLKALAASQLAVGGGKRRRAKDALYFLNERLGTRDSSLDSTKSFVIDDVNASVTELMMKYDYDSFKRFDHRLSLHCDIGVFKSSAEELVFVARGELMPSGLDQPFAGLLAISTEEIYVLRINGKETEDPEKWLELVDSKPVDQLKGLSKIVGSQGLVLQFRGHPKSPWVIFFTGDAHRTSNLIHALSDNIGITFELDCSVLVDVQMCQLETSLIDFLKDDSIDPCFVYFAMGYCKISEGSWDLAGVMLTASHVCLSRGDFKWMFSSSNGSAMSPVAAKRPDVVSLFAVFDLSNVEIHDKLPSALSMVFVDRATKSKDFESIGLAEGRAVRDTVYVAFETPRTMRDFLKQLQAAWSSLFSGAELAVVSSCPQIV</sequence>
<protein>
    <recommendedName>
        <fullName evidence="8">Serine/threonine-protein kinase 11-interacting protein</fullName>
    </recommendedName>
</protein>